<name>A0ABQ0KYW7_MYCCL</name>
<evidence type="ECO:0000313" key="1">
    <source>
        <dbReference type="EMBL" id="GAT43374.1"/>
    </source>
</evidence>
<reference evidence="1" key="1">
    <citation type="submission" date="2014-09" db="EMBL/GenBank/DDBJ databases">
        <title>Genome sequence of the luminous mushroom Mycena chlorophos for searching fungal bioluminescence genes.</title>
        <authorList>
            <person name="Tanaka Y."/>
            <person name="Kasuga D."/>
            <person name="Oba Y."/>
            <person name="Hase S."/>
            <person name="Sato K."/>
            <person name="Oba Y."/>
            <person name="Sakakibara Y."/>
        </authorList>
    </citation>
    <scope>NUCLEOTIDE SEQUENCE</scope>
</reference>
<accession>A0ABQ0KYW7</accession>
<sequence length="309" mass="35151">MCTHPDLVGRRSLGKLEHLQMLHLQPCRDGMRWVQVFDDAPLLSELVLTGSPDNFPRSLPWNQMNKFTFSGESELWTVDQILALPWELMPIHSSFFAHASMKWSAEAPGQCRAVSCRASTIELRLKIVNRSQRALGKLLSRLTFTNLSKLTLRPLYTSGNPTWCQEEFKQLRTQSMFENTLTHLTLLFVIKQTELLETLRTLPALEFLRIGDTVQPALVNIVNNDLLHTLAVPGSMLQNLREFEAEVPHGPHGISRPALSAFMTRNSILLDTPTLKATFFVEKEYERNVKQRLKTVPGCQWAVLEFSGV</sequence>
<protein>
    <recommendedName>
        <fullName evidence="3">F-box domain-containing protein</fullName>
    </recommendedName>
</protein>
<gene>
    <name evidence="1" type="ORF">MCHLO_01056</name>
</gene>
<dbReference type="Proteomes" id="UP000815677">
    <property type="component" value="Unassembled WGS sequence"/>
</dbReference>
<keyword evidence="2" id="KW-1185">Reference proteome</keyword>
<dbReference type="EMBL" id="DF838887">
    <property type="protein sequence ID" value="GAT43374.1"/>
    <property type="molecule type" value="Genomic_DNA"/>
</dbReference>
<proteinExistence type="predicted"/>
<evidence type="ECO:0000313" key="2">
    <source>
        <dbReference type="Proteomes" id="UP000815677"/>
    </source>
</evidence>
<organism evidence="1 2">
    <name type="scientific">Mycena chlorophos</name>
    <name type="common">Agaric fungus</name>
    <name type="synonym">Agaricus chlorophos</name>
    <dbReference type="NCBI Taxonomy" id="658473"/>
    <lineage>
        <taxon>Eukaryota</taxon>
        <taxon>Fungi</taxon>
        <taxon>Dikarya</taxon>
        <taxon>Basidiomycota</taxon>
        <taxon>Agaricomycotina</taxon>
        <taxon>Agaricomycetes</taxon>
        <taxon>Agaricomycetidae</taxon>
        <taxon>Agaricales</taxon>
        <taxon>Marasmiineae</taxon>
        <taxon>Mycenaceae</taxon>
        <taxon>Mycena</taxon>
    </lineage>
</organism>
<evidence type="ECO:0008006" key="3">
    <source>
        <dbReference type="Google" id="ProtNLM"/>
    </source>
</evidence>